<keyword evidence="6" id="KW-1185">Reference proteome</keyword>
<comment type="caution">
    <text evidence="5">The sequence shown here is derived from an EMBL/GenBank/DDBJ whole genome shotgun (WGS) entry which is preliminary data.</text>
</comment>
<feature type="domain" description="ABC transporter" evidence="4">
    <location>
        <begin position="3"/>
        <end position="239"/>
    </location>
</feature>
<name>A0A5J5IS31_9MICO</name>
<gene>
    <name evidence="5" type="ORF">F6B42_11880</name>
</gene>
<evidence type="ECO:0000256" key="3">
    <source>
        <dbReference type="ARBA" id="ARBA00022840"/>
    </source>
</evidence>
<dbReference type="InterPro" id="IPR003439">
    <property type="entry name" value="ABC_transporter-like_ATP-bd"/>
</dbReference>
<sequence length="350" mass="36099">MSGRAAGLEVAVRVRRRELTVTAQFTAADGEIVAVMGPSGAGKTTLLEAIAGLVPLADGSVAVGGIEVATPRRQVAPQRRGTVLLRQDPCLFPHLNARENIAFGLRTRGASRAEARRAADEWLARVELAGRGDRLPRELSGGQQQRVALARALAAAPRVVLLDEPFTALDPETVAALRSMLRDRLRETSTTAVLVTHDALDAAVAADRLVVLEGGEVSQDGPVGDVLRSPATAFGAVIAGLDRVPGRVAAGVWTGGAMRVPVARPDGDLTALFRPGAVALEAGPGGGDGARPGHASWRAPIARLEPTIGGVRVQLADPAVAVDVPLTAAAVLEPGAEVTASVPLDTIAWV</sequence>
<evidence type="ECO:0000313" key="6">
    <source>
        <dbReference type="Proteomes" id="UP000327039"/>
    </source>
</evidence>
<keyword evidence="3 5" id="KW-0067">ATP-binding</keyword>
<dbReference type="Gene3D" id="3.40.50.300">
    <property type="entry name" value="P-loop containing nucleotide triphosphate hydrolases"/>
    <property type="match status" value="1"/>
</dbReference>
<evidence type="ECO:0000259" key="4">
    <source>
        <dbReference type="PROSITE" id="PS50893"/>
    </source>
</evidence>
<dbReference type="SMART" id="SM00382">
    <property type="entry name" value="AAA"/>
    <property type="match status" value="1"/>
</dbReference>
<proteinExistence type="predicted"/>
<dbReference type="EMBL" id="VYRZ01000003">
    <property type="protein sequence ID" value="KAA9085184.1"/>
    <property type="molecule type" value="Genomic_DNA"/>
</dbReference>
<keyword evidence="2" id="KW-0547">Nucleotide-binding</keyword>
<organism evidence="5 6">
    <name type="scientific">Microbacterium radiodurans</name>
    <dbReference type="NCBI Taxonomy" id="661398"/>
    <lineage>
        <taxon>Bacteria</taxon>
        <taxon>Bacillati</taxon>
        <taxon>Actinomycetota</taxon>
        <taxon>Actinomycetes</taxon>
        <taxon>Micrococcales</taxon>
        <taxon>Microbacteriaceae</taxon>
        <taxon>Microbacterium</taxon>
    </lineage>
</organism>
<keyword evidence="1" id="KW-0813">Transport</keyword>
<protein>
    <submittedName>
        <fullName evidence="5">ATP-binding cassette domain-containing protein</fullName>
    </submittedName>
</protein>
<dbReference type="PROSITE" id="PS50893">
    <property type="entry name" value="ABC_TRANSPORTER_2"/>
    <property type="match status" value="1"/>
</dbReference>
<evidence type="ECO:0000256" key="1">
    <source>
        <dbReference type="ARBA" id="ARBA00022448"/>
    </source>
</evidence>
<dbReference type="InterPro" id="IPR050093">
    <property type="entry name" value="ABC_SmlMolc_Importer"/>
</dbReference>
<reference evidence="6" key="1">
    <citation type="submission" date="2019-09" db="EMBL/GenBank/DDBJ databases">
        <title>Mumia zhuanghuii sp. nov. isolated from the intestinal contents of plateau pika (Ochotona curzoniae) in the Qinghai-Tibet plateau of China.</title>
        <authorList>
            <person name="Tian Z."/>
        </authorList>
    </citation>
    <scope>NUCLEOTIDE SEQUENCE [LARGE SCALE GENOMIC DNA]</scope>
    <source>
        <strain evidence="6">DSM 25564</strain>
    </source>
</reference>
<accession>A0A5J5IS31</accession>
<dbReference type="PROSITE" id="PS00211">
    <property type="entry name" value="ABC_TRANSPORTER_1"/>
    <property type="match status" value="1"/>
</dbReference>
<dbReference type="GO" id="GO:0005524">
    <property type="term" value="F:ATP binding"/>
    <property type="evidence" value="ECO:0007669"/>
    <property type="project" value="UniProtKB-KW"/>
</dbReference>
<dbReference type="SUPFAM" id="SSF52540">
    <property type="entry name" value="P-loop containing nucleoside triphosphate hydrolases"/>
    <property type="match status" value="1"/>
</dbReference>
<dbReference type="Proteomes" id="UP000327039">
    <property type="component" value="Unassembled WGS sequence"/>
</dbReference>
<evidence type="ECO:0000313" key="5">
    <source>
        <dbReference type="EMBL" id="KAA9085184.1"/>
    </source>
</evidence>
<dbReference type="InterPro" id="IPR003593">
    <property type="entry name" value="AAA+_ATPase"/>
</dbReference>
<dbReference type="GO" id="GO:0016887">
    <property type="term" value="F:ATP hydrolysis activity"/>
    <property type="evidence" value="ECO:0007669"/>
    <property type="project" value="InterPro"/>
</dbReference>
<dbReference type="OrthoDB" id="9112331at2"/>
<dbReference type="InterPro" id="IPR027417">
    <property type="entry name" value="P-loop_NTPase"/>
</dbReference>
<evidence type="ECO:0000256" key="2">
    <source>
        <dbReference type="ARBA" id="ARBA00022741"/>
    </source>
</evidence>
<dbReference type="PANTHER" id="PTHR42781">
    <property type="entry name" value="SPERMIDINE/PUTRESCINE IMPORT ATP-BINDING PROTEIN POTA"/>
    <property type="match status" value="1"/>
</dbReference>
<dbReference type="RefSeq" id="WP_150419907.1">
    <property type="nucleotide sequence ID" value="NZ_VYRZ01000003.1"/>
</dbReference>
<dbReference type="AlphaFoldDB" id="A0A5J5IS31"/>
<dbReference type="InterPro" id="IPR017871">
    <property type="entry name" value="ABC_transporter-like_CS"/>
</dbReference>
<dbReference type="Pfam" id="PF00005">
    <property type="entry name" value="ABC_tran"/>
    <property type="match status" value="1"/>
</dbReference>
<dbReference type="PANTHER" id="PTHR42781:SF4">
    <property type="entry name" value="SPERMIDINE_PUTRESCINE IMPORT ATP-BINDING PROTEIN POTA"/>
    <property type="match status" value="1"/>
</dbReference>